<comment type="caution">
    <text evidence="4">The sequence shown here is derived from an EMBL/GenBank/DDBJ whole genome shotgun (WGS) entry which is preliminary data.</text>
</comment>
<feature type="transmembrane region" description="Helical" evidence="2">
    <location>
        <begin position="68"/>
        <end position="87"/>
    </location>
</feature>
<keyword evidence="2" id="KW-0812">Transmembrane</keyword>
<dbReference type="InterPro" id="IPR007349">
    <property type="entry name" value="DUF418"/>
</dbReference>
<evidence type="ECO:0000313" key="4">
    <source>
        <dbReference type="EMBL" id="MYR32765.1"/>
    </source>
</evidence>
<sequence length="424" mass="45913">MCTHEVHHPLTPRSSTLIAYTVPPTLTHDRPESAMSQTSASVPSAPDTTNRPLPAADRSLAPDLARGIMLLLIALAHAHLFTVFIGGDETAPTVLDRIATGGTIVFVDLRAYPMFAALFGYGLAQIHHRRTEQGHEWRPTRALLRRRGLWLIVFGVAHAALLFFGDILAVYGIVALLFVGVLRLRDRTLVILASLWLPLAAAAHALLAADEAMNGQGTPLMPDGFVDELLFRLSFYPFLIVLMFLSTVVPFLIGVLAARHRVLEKPREHLRLLRATAFVGIPLAVLGGVPLALTKTGVWTDATPLDLLLITPLHQVTGYAGGLGYAALIALIAAHLNDRRGRVTDALSALGQRSMTFYLAQSVVWAVLFSSYALHVQLTSSALGVAIAVAVWGATVLLADLMRRGDRRGPAETALRRLTYGPTR</sequence>
<feature type="transmembrane region" description="Helical" evidence="2">
    <location>
        <begin position="189"/>
        <end position="209"/>
    </location>
</feature>
<protein>
    <submittedName>
        <fullName evidence="4">DUF418 domain-containing protein</fullName>
    </submittedName>
</protein>
<name>A0A7K2ISK1_9ACTN</name>
<feature type="transmembrane region" description="Helical" evidence="2">
    <location>
        <begin position="355"/>
        <end position="374"/>
    </location>
</feature>
<evidence type="ECO:0000313" key="5">
    <source>
        <dbReference type="Proteomes" id="UP000467124"/>
    </source>
</evidence>
<feature type="transmembrane region" description="Helical" evidence="2">
    <location>
        <begin position="313"/>
        <end position="334"/>
    </location>
</feature>
<evidence type="ECO:0000256" key="2">
    <source>
        <dbReference type="SAM" id="Phobius"/>
    </source>
</evidence>
<dbReference type="PANTHER" id="PTHR30590:SF2">
    <property type="entry name" value="INNER MEMBRANE PROTEIN"/>
    <property type="match status" value="1"/>
</dbReference>
<dbReference type="AlphaFoldDB" id="A0A7K2ISK1"/>
<feature type="domain" description="DUF418" evidence="3">
    <location>
        <begin position="257"/>
        <end position="421"/>
    </location>
</feature>
<dbReference type="EMBL" id="WWHY01000001">
    <property type="protein sequence ID" value="MYR32765.1"/>
    <property type="molecule type" value="Genomic_DNA"/>
</dbReference>
<feature type="transmembrane region" description="Helical" evidence="2">
    <location>
        <begin position="380"/>
        <end position="399"/>
    </location>
</feature>
<feature type="compositionally biased region" description="Polar residues" evidence="1">
    <location>
        <begin position="34"/>
        <end position="51"/>
    </location>
</feature>
<dbReference type="Pfam" id="PF04235">
    <property type="entry name" value="DUF418"/>
    <property type="match status" value="1"/>
</dbReference>
<feature type="transmembrane region" description="Helical" evidence="2">
    <location>
        <begin position="149"/>
        <end position="182"/>
    </location>
</feature>
<dbReference type="Proteomes" id="UP000467124">
    <property type="component" value="Unassembled WGS sequence"/>
</dbReference>
<feature type="transmembrane region" description="Helical" evidence="2">
    <location>
        <begin position="229"/>
        <end position="258"/>
    </location>
</feature>
<proteinExistence type="predicted"/>
<keyword evidence="2" id="KW-0472">Membrane</keyword>
<dbReference type="InterPro" id="IPR052529">
    <property type="entry name" value="Bact_Transport_Assoc"/>
</dbReference>
<keyword evidence="2" id="KW-1133">Transmembrane helix</keyword>
<gene>
    <name evidence="4" type="ORF">GTW20_10870</name>
</gene>
<feature type="region of interest" description="Disordered" evidence="1">
    <location>
        <begin position="28"/>
        <end position="56"/>
    </location>
</feature>
<dbReference type="PANTHER" id="PTHR30590">
    <property type="entry name" value="INNER MEMBRANE PROTEIN"/>
    <property type="match status" value="1"/>
</dbReference>
<evidence type="ECO:0000259" key="3">
    <source>
        <dbReference type="Pfam" id="PF04235"/>
    </source>
</evidence>
<accession>A0A7K2ISK1</accession>
<evidence type="ECO:0000256" key="1">
    <source>
        <dbReference type="SAM" id="MobiDB-lite"/>
    </source>
</evidence>
<organism evidence="4 5">
    <name type="scientific">Nocardiopsis alba</name>
    <dbReference type="NCBI Taxonomy" id="53437"/>
    <lineage>
        <taxon>Bacteria</taxon>
        <taxon>Bacillati</taxon>
        <taxon>Actinomycetota</taxon>
        <taxon>Actinomycetes</taxon>
        <taxon>Streptosporangiales</taxon>
        <taxon>Nocardiopsidaceae</taxon>
        <taxon>Nocardiopsis</taxon>
    </lineage>
</organism>
<reference evidence="4 5" key="1">
    <citation type="journal article" date="2019" name="Nat. Commun.">
        <title>The antimicrobial potential of Streptomyces from insect microbiomes.</title>
        <authorList>
            <person name="Chevrette M.G."/>
            <person name="Carlson C.M."/>
            <person name="Ortega H.E."/>
            <person name="Thomas C."/>
            <person name="Ananiev G.E."/>
            <person name="Barns K.J."/>
            <person name="Book A.J."/>
            <person name="Cagnazzo J."/>
            <person name="Carlos C."/>
            <person name="Flanigan W."/>
            <person name="Grubbs K.J."/>
            <person name="Horn H.A."/>
            <person name="Hoffmann F.M."/>
            <person name="Klassen J.L."/>
            <person name="Knack J.J."/>
            <person name="Lewin G.R."/>
            <person name="McDonald B.R."/>
            <person name="Muller L."/>
            <person name="Melo W.G.P."/>
            <person name="Pinto-Tomas A.A."/>
            <person name="Schmitz A."/>
            <person name="Wendt-Pienkowski E."/>
            <person name="Wildman S."/>
            <person name="Zhao M."/>
            <person name="Zhang F."/>
            <person name="Bugni T.S."/>
            <person name="Andes D.R."/>
            <person name="Pupo M.T."/>
            <person name="Currie C.R."/>
        </authorList>
    </citation>
    <scope>NUCLEOTIDE SEQUENCE [LARGE SCALE GENOMIC DNA]</scope>
    <source>
        <strain evidence="4 5">SID5840</strain>
    </source>
</reference>
<feature type="transmembrane region" description="Helical" evidence="2">
    <location>
        <begin position="270"/>
        <end position="293"/>
    </location>
</feature>